<evidence type="ECO:0000313" key="1">
    <source>
        <dbReference type="EMBL" id="QVI21801.1"/>
    </source>
</evidence>
<evidence type="ECO:0008006" key="3">
    <source>
        <dbReference type="Google" id="ProtNLM"/>
    </source>
</evidence>
<reference evidence="1 2" key="1">
    <citation type="submission" date="2021-04" db="EMBL/GenBank/DDBJ databases">
        <title>Nocardia tengchongensis.</title>
        <authorList>
            <person name="Zhuang k."/>
            <person name="Ran Y."/>
            <person name="Li W."/>
        </authorList>
    </citation>
    <scope>NUCLEOTIDE SEQUENCE [LARGE SCALE GENOMIC DNA]</scope>
    <source>
        <strain evidence="1 2">CFH S0057</strain>
    </source>
</reference>
<dbReference type="Proteomes" id="UP000683310">
    <property type="component" value="Chromosome"/>
</dbReference>
<sequence length="60" mass="6836">MTTIEPGSWIDDHCRDGRIVPVTRERARGILILHATCEPPCPRSLSARAYLDSVPKHRRQ</sequence>
<dbReference type="EMBL" id="CP074371">
    <property type="protein sequence ID" value="QVI21801.1"/>
    <property type="molecule type" value="Genomic_DNA"/>
</dbReference>
<name>A0ABX8CPC9_9NOCA</name>
<protein>
    <recommendedName>
        <fullName evidence="3">DUF4224 domain-containing protein</fullName>
    </recommendedName>
</protein>
<accession>A0ABX8CPC9</accession>
<organism evidence="1 2">
    <name type="scientific">Nocardia tengchongensis</name>
    <dbReference type="NCBI Taxonomy" id="2055889"/>
    <lineage>
        <taxon>Bacteria</taxon>
        <taxon>Bacillati</taxon>
        <taxon>Actinomycetota</taxon>
        <taxon>Actinomycetes</taxon>
        <taxon>Mycobacteriales</taxon>
        <taxon>Nocardiaceae</taxon>
        <taxon>Nocardia</taxon>
    </lineage>
</organism>
<gene>
    <name evidence="1" type="ORF">KHQ06_01060</name>
</gene>
<evidence type="ECO:0000313" key="2">
    <source>
        <dbReference type="Proteomes" id="UP000683310"/>
    </source>
</evidence>
<proteinExistence type="predicted"/>
<keyword evidence="2" id="KW-1185">Reference proteome</keyword>